<name>A0AAD7PBV2_QUISA</name>
<organism evidence="5 6">
    <name type="scientific">Quillaja saponaria</name>
    <name type="common">Soap bark tree</name>
    <dbReference type="NCBI Taxonomy" id="32244"/>
    <lineage>
        <taxon>Eukaryota</taxon>
        <taxon>Viridiplantae</taxon>
        <taxon>Streptophyta</taxon>
        <taxon>Embryophyta</taxon>
        <taxon>Tracheophyta</taxon>
        <taxon>Spermatophyta</taxon>
        <taxon>Magnoliopsida</taxon>
        <taxon>eudicotyledons</taxon>
        <taxon>Gunneridae</taxon>
        <taxon>Pentapetalae</taxon>
        <taxon>rosids</taxon>
        <taxon>fabids</taxon>
        <taxon>Fabales</taxon>
        <taxon>Quillajaceae</taxon>
        <taxon>Quillaja</taxon>
    </lineage>
</organism>
<protein>
    <submittedName>
        <fullName evidence="5">Pectinesterase inhibitor-like</fullName>
    </submittedName>
</protein>
<dbReference type="PANTHER" id="PTHR31080:SF68">
    <property type="entry name" value="PLANT INVERTASE_PECTIN METHYLESTERASE INHIBITOR SUPERFAMILY PROTEIN"/>
    <property type="match status" value="1"/>
</dbReference>
<proteinExistence type="inferred from homology"/>
<dbReference type="EMBL" id="JARAOO010000012">
    <property type="protein sequence ID" value="KAJ7949169.1"/>
    <property type="molecule type" value="Genomic_DNA"/>
</dbReference>
<feature type="non-terminal residue" evidence="5">
    <location>
        <position position="1"/>
    </location>
</feature>
<dbReference type="CDD" id="cd15800">
    <property type="entry name" value="PMEI-like_2"/>
    <property type="match status" value="1"/>
</dbReference>
<evidence type="ECO:0000256" key="1">
    <source>
        <dbReference type="ARBA" id="ARBA00022729"/>
    </source>
</evidence>
<evidence type="ECO:0000259" key="4">
    <source>
        <dbReference type="SMART" id="SM00856"/>
    </source>
</evidence>
<keyword evidence="1 3" id="KW-0732">Signal</keyword>
<dbReference type="GO" id="GO:0004857">
    <property type="term" value="F:enzyme inhibitor activity"/>
    <property type="evidence" value="ECO:0007669"/>
    <property type="project" value="InterPro"/>
</dbReference>
<feature type="non-terminal residue" evidence="5">
    <location>
        <position position="194"/>
    </location>
</feature>
<dbReference type="InterPro" id="IPR006501">
    <property type="entry name" value="Pectinesterase_inhib_dom"/>
</dbReference>
<evidence type="ECO:0000313" key="5">
    <source>
        <dbReference type="EMBL" id="KAJ7949169.1"/>
    </source>
</evidence>
<dbReference type="Proteomes" id="UP001163823">
    <property type="component" value="Chromosome 12"/>
</dbReference>
<dbReference type="SMART" id="SM00856">
    <property type="entry name" value="PMEI"/>
    <property type="match status" value="1"/>
</dbReference>
<feature type="domain" description="Pectinesterase inhibitor" evidence="4">
    <location>
        <begin position="42"/>
        <end position="188"/>
    </location>
</feature>
<dbReference type="InterPro" id="IPR035513">
    <property type="entry name" value="Invertase/methylesterase_inhib"/>
</dbReference>
<reference evidence="5" key="1">
    <citation type="journal article" date="2023" name="Science">
        <title>Elucidation of the pathway for biosynthesis of saponin adjuvants from the soapbark tree.</title>
        <authorList>
            <person name="Reed J."/>
            <person name="Orme A."/>
            <person name="El-Demerdash A."/>
            <person name="Owen C."/>
            <person name="Martin L.B.B."/>
            <person name="Misra R.C."/>
            <person name="Kikuchi S."/>
            <person name="Rejzek M."/>
            <person name="Martin A.C."/>
            <person name="Harkess A."/>
            <person name="Leebens-Mack J."/>
            <person name="Louveau T."/>
            <person name="Stephenson M.J."/>
            <person name="Osbourn A."/>
        </authorList>
    </citation>
    <scope>NUCLEOTIDE SEQUENCE</scope>
    <source>
        <strain evidence="5">S10</strain>
    </source>
</reference>
<dbReference type="SUPFAM" id="SSF101148">
    <property type="entry name" value="Plant invertase/pectin methylesterase inhibitor"/>
    <property type="match status" value="1"/>
</dbReference>
<comment type="caution">
    <text evidence="5">The sequence shown here is derived from an EMBL/GenBank/DDBJ whole genome shotgun (WGS) entry which is preliminary data.</text>
</comment>
<dbReference type="KEGG" id="qsa:O6P43_029542"/>
<feature type="chain" id="PRO_5042287045" evidence="3">
    <location>
        <begin position="22"/>
        <end position="194"/>
    </location>
</feature>
<gene>
    <name evidence="5" type="ORF">O6P43_029542</name>
</gene>
<comment type="similarity">
    <text evidence="2">Belongs to the PMEI family.</text>
</comment>
<dbReference type="AlphaFoldDB" id="A0AAD7PBV2"/>
<dbReference type="InterPro" id="IPR051955">
    <property type="entry name" value="PME_Inhibitor"/>
</dbReference>
<dbReference type="PANTHER" id="PTHR31080">
    <property type="entry name" value="PECTINESTERASE INHIBITOR-LIKE"/>
    <property type="match status" value="1"/>
</dbReference>
<dbReference type="NCBIfam" id="TIGR01614">
    <property type="entry name" value="PME_inhib"/>
    <property type="match status" value="1"/>
</dbReference>
<keyword evidence="6" id="KW-1185">Reference proteome</keyword>
<sequence>NIVLFLFLSFVLLSLTTHVVCLPRFINHVNAQTRAPAPAPAAKSPELKKICGVTGQPELCASSVLPYLKGIVNPDNVLKAELEAVKEETTKAMAYIEKTVRLSSLSTLEKNTIGSCGELFTSVLDDVKSAQESIDAHNADDVSNWLSGVQAFITTCNIGFEELKVVQPKELIEFHTRMQKLNENSLAILFGFNK</sequence>
<dbReference type="Pfam" id="PF04043">
    <property type="entry name" value="PMEI"/>
    <property type="match status" value="1"/>
</dbReference>
<dbReference type="Gene3D" id="1.20.140.40">
    <property type="entry name" value="Invertase/pectin methylesterase inhibitor family protein"/>
    <property type="match status" value="1"/>
</dbReference>
<evidence type="ECO:0000256" key="2">
    <source>
        <dbReference type="ARBA" id="ARBA00038471"/>
    </source>
</evidence>
<evidence type="ECO:0000256" key="3">
    <source>
        <dbReference type="SAM" id="SignalP"/>
    </source>
</evidence>
<feature type="signal peptide" evidence="3">
    <location>
        <begin position="1"/>
        <end position="21"/>
    </location>
</feature>
<evidence type="ECO:0000313" key="6">
    <source>
        <dbReference type="Proteomes" id="UP001163823"/>
    </source>
</evidence>
<accession>A0AAD7PBV2</accession>